<evidence type="ECO:0000256" key="4">
    <source>
        <dbReference type="ARBA" id="ARBA00022989"/>
    </source>
</evidence>
<evidence type="ECO:0000256" key="2">
    <source>
        <dbReference type="ARBA" id="ARBA00022692"/>
    </source>
</evidence>
<dbReference type="Gene3D" id="3.30.70.1230">
    <property type="entry name" value="Nucleotide cyclase"/>
    <property type="match status" value="1"/>
</dbReference>
<dbReference type="InterPro" id="IPR001054">
    <property type="entry name" value="A/G_cyclase"/>
</dbReference>
<keyword evidence="10" id="KW-0675">Receptor</keyword>
<name>A0A4C1SVY1_EUMVA</name>
<dbReference type="SMART" id="SM00044">
    <property type="entry name" value="CYCc"/>
    <property type="match status" value="1"/>
</dbReference>
<comment type="similarity">
    <text evidence="8">Belongs to the adenylyl cyclase class-4/guanylyl cyclase family.</text>
</comment>
<evidence type="ECO:0000256" key="7">
    <source>
        <dbReference type="ARBA" id="ARBA00023239"/>
    </source>
</evidence>
<organism evidence="10 11">
    <name type="scientific">Eumeta variegata</name>
    <name type="common">Bagworm moth</name>
    <name type="synonym">Eumeta japonica</name>
    <dbReference type="NCBI Taxonomy" id="151549"/>
    <lineage>
        <taxon>Eukaryota</taxon>
        <taxon>Metazoa</taxon>
        <taxon>Ecdysozoa</taxon>
        <taxon>Arthropoda</taxon>
        <taxon>Hexapoda</taxon>
        <taxon>Insecta</taxon>
        <taxon>Pterygota</taxon>
        <taxon>Neoptera</taxon>
        <taxon>Endopterygota</taxon>
        <taxon>Lepidoptera</taxon>
        <taxon>Glossata</taxon>
        <taxon>Ditrysia</taxon>
        <taxon>Tineoidea</taxon>
        <taxon>Psychidae</taxon>
        <taxon>Oiketicinae</taxon>
        <taxon>Eumeta</taxon>
    </lineage>
</organism>
<dbReference type="PANTHER" id="PTHR11920:SF501">
    <property type="entry name" value="GUANYLATE CYCLASE 32E"/>
    <property type="match status" value="1"/>
</dbReference>
<dbReference type="PANTHER" id="PTHR11920">
    <property type="entry name" value="GUANYLYL CYCLASE"/>
    <property type="match status" value="1"/>
</dbReference>
<keyword evidence="4" id="KW-1133">Transmembrane helix</keyword>
<evidence type="ECO:0000256" key="5">
    <source>
        <dbReference type="ARBA" id="ARBA00023136"/>
    </source>
</evidence>
<evidence type="ECO:0000256" key="3">
    <source>
        <dbReference type="ARBA" id="ARBA00022741"/>
    </source>
</evidence>
<dbReference type="InterPro" id="IPR050401">
    <property type="entry name" value="Cyclic_nucleotide_synthase"/>
</dbReference>
<protein>
    <submittedName>
        <fullName evidence="10">Atrial natriuretic peptide receptor 2</fullName>
    </submittedName>
</protein>
<dbReference type="InterPro" id="IPR018297">
    <property type="entry name" value="A/G_cyclase_CS"/>
</dbReference>
<keyword evidence="6" id="KW-0325">Glycoprotein</keyword>
<keyword evidence="7 8" id="KW-0456">Lyase</keyword>
<dbReference type="GO" id="GO:0000166">
    <property type="term" value="F:nucleotide binding"/>
    <property type="evidence" value="ECO:0007669"/>
    <property type="project" value="UniProtKB-KW"/>
</dbReference>
<dbReference type="AlphaFoldDB" id="A0A4C1SVY1"/>
<dbReference type="SUPFAM" id="SSF55073">
    <property type="entry name" value="Nucleotide cyclase"/>
    <property type="match status" value="1"/>
</dbReference>
<dbReference type="PROSITE" id="PS00452">
    <property type="entry name" value="GUANYLATE_CYCLASE_1"/>
    <property type="match status" value="1"/>
</dbReference>
<dbReference type="GO" id="GO:0007168">
    <property type="term" value="P:receptor guanylyl cyclase signaling pathway"/>
    <property type="evidence" value="ECO:0007669"/>
    <property type="project" value="TreeGrafter"/>
</dbReference>
<dbReference type="FunFam" id="3.30.70.1230:FF:000030">
    <property type="entry name" value="Si:ch211-215j19.12"/>
    <property type="match status" value="1"/>
</dbReference>
<dbReference type="Proteomes" id="UP000299102">
    <property type="component" value="Unassembled WGS sequence"/>
</dbReference>
<evidence type="ECO:0000313" key="11">
    <source>
        <dbReference type="Proteomes" id="UP000299102"/>
    </source>
</evidence>
<dbReference type="CDD" id="cd07302">
    <property type="entry name" value="CHD"/>
    <property type="match status" value="1"/>
</dbReference>
<comment type="subcellular location">
    <subcellularLocation>
        <location evidence="1">Membrane</location>
    </subcellularLocation>
</comment>
<dbReference type="STRING" id="151549.A0A4C1SVY1"/>
<keyword evidence="2" id="KW-0812">Transmembrane</keyword>
<comment type="caution">
    <text evidence="10">The sequence shown here is derived from an EMBL/GenBank/DDBJ whole genome shotgun (WGS) entry which is preliminary data.</text>
</comment>
<dbReference type="GO" id="GO:0004016">
    <property type="term" value="F:adenylate cyclase activity"/>
    <property type="evidence" value="ECO:0007669"/>
    <property type="project" value="TreeGrafter"/>
</dbReference>
<proteinExistence type="inferred from homology"/>
<dbReference type="GO" id="GO:0004383">
    <property type="term" value="F:guanylate cyclase activity"/>
    <property type="evidence" value="ECO:0007669"/>
    <property type="project" value="TreeGrafter"/>
</dbReference>
<evidence type="ECO:0000256" key="8">
    <source>
        <dbReference type="RuleBase" id="RU000405"/>
    </source>
</evidence>
<evidence type="ECO:0000256" key="1">
    <source>
        <dbReference type="ARBA" id="ARBA00004370"/>
    </source>
</evidence>
<sequence length="342" mass="38184">MRSSTFYFRFRPVSESSDGPPFQRSIFLLPLSQPPPARYLISTQEASNALVTALGSLFDEKIMRYNVYKVETIGDAYMVVSGLSQRNDNRHASEIADMSLSFLKSLDGAKVPHRDSELLRIRIGVNTGPCVAGVVGTTMPRYCLFGDSINMASRMESTGEPMKIHISLSTKQALEEVGGYVVESRGLIDVAGKGKMETFWLISKIGGLMRESPQCLHLCDYDQSFLEELTKFCIPFNNDGNNVSINLYTDNRKISRTRDVACAQVGPSSPGYSRESHTNKAEPFSREHTINLLVFMVWYGIYLSSTSQNTTCLSPDWRLLQRNDLLAVILDEGRDIDTASRS</sequence>
<keyword evidence="5" id="KW-0472">Membrane</keyword>
<dbReference type="EMBL" id="BGZK01000017">
    <property type="protein sequence ID" value="GBP05358.1"/>
    <property type="molecule type" value="Genomic_DNA"/>
</dbReference>
<keyword evidence="3" id="KW-0547">Nucleotide-binding</keyword>
<dbReference type="PROSITE" id="PS50125">
    <property type="entry name" value="GUANYLATE_CYCLASE_2"/>
    <property type="match status" value="1"/>
</dbReference>
<dbReference type="Pfam" id="PF00211">
    <property type="entry name" value="Guanylate_cyc"/>
    <property type="match status" value="1"/>
</dbReference>
<gene>
    <name evidence="10" type="primary">Npr2</name>
    <name evidence="10" type="ORF">EVAR_76783_1</name>
</gene>
<evidence type="ECO:0000313" key="10">
    <source>
        <dbReference type="EMBL" id="GBP05358.1"/>
    </source>
</evidence>
<feature type="domain" description="Guanylate cyclase" evidence="9">
    <location>
        <begin position="50"/>
        <end position="156"/>
    </location>
</feature>
<dbReference type="OrthoDB" id="60033at2759"/>
<accession>A0A4C1SVY1</accession>
<reference evidence="10 11" key="1">
    <citation type="journal article" date="2019" name="Commun. Biol.">
        <title>The bagworm genome reveals a unique fibroin gene that provides high tensile strength.</title>
        <authorList>
            <person name="Kono N."/>
            <person name="Nakamura H."/>
            <person name="Ohtoshi R."/>
            <person name="Tomita M."/>
            <person name="Numata K."/>
            <person name="Arakawa K."/>
        </authorList>
    </citation>
    <scope>NUCLEOTIDE SEQUENCE [LARGE SCALE GENOMIC DNA]</scope>
</reference>
<dbReference type="GO" id="GO:0035556">
    <property type="term" value="P:intracellular signal transduction"/>
    <property type="evidence" value="ECO:0007669"/>
    <property type="project" value="InterPro"/>
</dbReference>
<keyword evidence="11" id="KW-1185">Reference proteome</keyword>
<evidence type="ECO:0000259" key="9">
    <source>
        <dbReference type="PROSITE" id="PS50125"/>
    </source>
</evidence>
<dbReference type="InterPro" id="IPR029787">
    <property type="entry name" value="Nucleotide_cyclase"/>
</dbReference>
<dbReference type="GO" id="GO:0005886">
    <property type="term" value="C:plasma membrane"/>
    <property type="evidence" value="ECO:0007669"/>
    <property type="project" value="TreeGrafter"/>
</dbReference>
<dbReference type="GO" id="GO:0001653">
    <property type="term" value="F:peptide receptor activity"/>
    <property type="evidence" value="ECO:0007669"/>
    <property type="project" value="TreeGrafter"/>
</dbReference>
<evidence type="ECO:0000256" key="6">
    <source>
        <dbReference type="ARBA" id="ARBA00023180"/>
    </source>
</evidence>